<keyword evidence="3" id="KW-1185">Reference proteome</keyword>
<accession>A0A9P6Z0K2</accession>
<gene>
    <name evidence="2" type="ORF">G6F50_007512</name>
</gene>
<feature type="region of interest" description="Disordered" evidence="1">
    <location>
        <begin position="349"/>
        <end position="370"/>
    </location>
</feature>
<dbReference type="PANTHER" id="PTHR11188:SF17">
    <property type="entry name" value="FI21816P1"/>
    <property type="match status" value="1"/>
</dbReference>
<dbReference type="InterPro" id="IPR014756">
    <property type="entry name" value="Ig_E-set"/>
</dbReference>
<protein>
    <recommendedName>
        <fullName evidence="4">Arrestin C-terminal-like domain-containing protein</fullName>
    </recommendedName>
</protein>
<evidence type="ECO:0008006" key="4">
    <source>
        <dbReference type="Google" id="ProtNLM"/>
    </source>
</evidence>
<proteinExistence type="predicted"/>
<dbReference type="EMBL" id="JAANIU010001201">
    <property type="protein sequence ID" value="KAG1568199.1"/>
    <property type="molecule type" value="Genomic_DNA"/>
</dbReference>
<dbReference type="InterPro" id="IPR014752">
    <property type="entry name" value="Arrestin-like_C"/>
</dbReference>
<name>A0A9P6Z0K2_9FUNG</name>
<dbReference type="SUPFAM" id="SSF81296">
    <property type="entry name" value="E set domains"/>
    <property type="match status" value="1"/>
</dbReference>
<reference evidence="2 3" key="1">
    <citation type="journal article" date="2020" name="Microb. Genom.">
        <title>Genetic diversity of clinical and environmental Mucorales isolates obtained from an investigation of mucormycosis cases among solid organ transplant recipients.</title>
        <authorList>
            <person name="Nguyen M.H."/>
            <person name="Kaul D."/>
            <person name="Muto C."/>
            <person name="Cheng S.J."/>
            <person name="Richter R.A."/>
            <person name="Bruno V.M."/>
            <person name="Liu G."/>
            <person name="Beyhan S."/>
            <person name="Sundermann A.J."/>
            <person name="Mounaud S."/>
            <person name="Pasculle A.W."/>
            <person name="Nierman W.C."/>
            <person name="Driscoll E."/>
            <person name="Cumbie R."/>
            <person name="Clancy C.J."/>
            <person name="Dupont C.L."/>
        </authorList>
    </citation>
    <scope>NUCLEOTIDE SEQUENCE [LARGE SCALE GENOMIC DNA]</scope>
    <source>
        <strain evidence="2 3">GL24</strain>
    </source>
</reference>
<sequence>MRAKSKTNKVIDIVLSEEKFYFPGETIRGSVIIQPKSSIKINPIIVKFSGSIYVSDKEAISLFQNFKTIEGKSKLEPKLYNFPFDFLVPDNLPSALDFGKKKLARIEYKLTAVLDRPMMPESLCPKIGYLVTILEFVDVTKDSFNRPAEKMKEIPASDCGKCHVHLSVPRSGSSCVRKDALVVDFIRKVKIQTAKNRIEEEHVLKSNKFDLNIIGPYNFTQSIASQLIIRNTPPTVRYKGKILKIHYKLRAQVILEDKKSASDSFFVELPIVVGTWPPADVPIDDDEEEDIIHYMGEMMMSDDEDDNDSIWIEDSEIGDVKRQNSNASTASSSRLSDSNVLAINKSSSTPDLLINPVSQQPHNRYSYEHRSSRSMQSFAFMPTVSPTHHKRVGSEDFNIHRNVPNHTLTYLSSTTTSSNMSPSNTHNNNIITINATTSNTPVNSSFFSSSSSSSSEDEDDLFAIIEKKKKRTEKELKRKQKMMYSIN</sequence>
<evidence type="ECO:0000256" key="1">
    <source>
        <dbReference type="SAM" id="MobiDB-lite"/>
    </source>
</evidence>
<comment type="caution">
    <text evidence="2">The sequence shown here is derived from an EMBL/GenBank/DDBJ whole genome shotgun (WGS) entry which is preliminary data.</text>
</comment>
<dbReference type="InterPro" id="IPR050357">
    <property type="entry name" value="Arrestin_domain-protein"/>
</dbReference>
<dbReference type="PANTHER" id="PTHR11188">
    <property type="entry name" value="ARRESTIN DOMAIN CONTAINING PROTEIN"/>
    <property type="match status" value="1"/>
</dbReference>
<dbReference type="Proteomes" id="UP000740926">
    <property type="component" value="Unassembled WGS sequence"/>
</dbReference>
<evidence type="ECO:0000313" key="3">
    <source>
        <dbReference type="Proteomes" id="UP000740926"/>
    </source>
</evidence>
<dbReference type="AlphaFoldDB" id="A0A9P6Z0K2"/>
<dbReference type="GO" id="GO:0005737">
    <property type="term" value="C:cytoplasm"/>
    <property type="evidence" value="ECO:0007669"/>
    <property type="project" value="TreeGrafter"/>
</dbReference>
<dbReference type="Gene3D" id="2.60.40.640">
    <property type="match status" value="2"/>
</dbReference>
<dbReference type="GO" id="GO:0015031">
    <property type="term" value="P:protein transport"/>
    <property type="evidence" value="ECO:0007669"/>
    <property type="project" value="TreeGrafter"/>
</dbReference>
<organism evidence="2 3">
    <name type="scientific">Rhizopus delemar</name>
    <dbReference type="NCBI Taxonomy" id="936053"/>
    <lineage>
        <taxon>Eukaryota</taxon>
        <taxon>Fungi</taxon>
        <taxon>Fungi incertae sedis</taxon>
        <taxon>Mucoromycota</taxon>
        <taxon>Mucoromycotina</taxon>
        <taxon>Mucoromycetes</taxon>
        <taxon>Mucorales</taxon>
        <taxon>Mucorineae</taxon>
        <taxon>Rhizopodaceae</taxon>
        <taxon>Rhizopus</taxon>
    </lineage>
</organism>
<feature type="compositionally biased region" description="Polar residues" evidence="1">
    <location>
        <begin position="349"/>
        <end position="363"/>
    </location>
</feature>
<evidence type="ECO:0000313" key="2">
    <source>
        <dbReference type="EMBL" id="KAG1568199.1"/>
    </source>
</evidence>